<gene>
    <name evidence="3" type="ORF">OKIOD_LOCUS2284</name>
</gene>
<name>A0ABN7RW49_OIKDI</name>
<dbReference type="InterPro" id="IPR055355">
    <property type="entry name" value="ZP-C"/>
</dbReference>
<feature type="domain" description="ZP-C" evidence="2">
    <location>
        <begin position="176"/>
        <end position="319"/>
    </location>
</feature>
<evidence type="ECO:0000256" key="1">
    <source>
        <dbReference type="SAM" id="SignalP"/>
    </source>
</evidence>
<sequence length="329" mass="36935">MVRAPFLAFFASTVSAQASNLISCGYSEITLEINEIPDVLKDYSVDAIGNCQVGDGNIFKFMNQDNMATWSYDCNFWQYETETHVIFENTIQWKKSNSTVPEIIFGNQFDTWYKTSNFSCKFEKTMSTSLCVTTKCDECQDCFWDPENNCTYTCDITKPCICGRPKAVILEPIQGDGSFDVRSGLYFDEHLERPITADDTIEETDRTFIGIELVDIQKPTMVVVVEKLWVTATKDPDDPDATVLIRKLQSGCAIVHPLMEGGKYPQPNAYDAANPEEHPHTAFEIDFMGISEGFVDVPNFSGFFIHVVTKVCVTNGENCYGTCTDGTSF</sequence>
<dbReference type="InterPro" id="IPR042235">
    <property type="entry name" value="ZP-C_dom"/>
</dbReference>
<dbReference type="Proteomes" id="UP001158576">
    <property type="component" value="Chromosome PAR"/>
</dbReference>
<dbReference type="Gene3D" id="2.60.40.4100">
    <property type="entry name" value="Zona pellucida, ZP-C domain"/>
    <property type="match status" value="1"/>
</dbReference>
<organism evidence="3 4">
    <name type="scientific">Oikopleura dioica</name>
    <name type="common">Tunicate</name>
    <dbReference type="NCBI Taxonomy" id="34765"/>
    <lineage>
        <taxon>Eukaryota</taxon>
        <taxon>Metazoa</taxon>
        <taxon>Chordata</taxon>
        <taxon>Tunicata</taxon>
        <taxon>Appendicularia</taxon>
        <taxon>Copelata</taxon>
        <taxon>Oikopleuridae</taxon>
        <taxon>Oikopleura</taxon>
    </lineage>
</organism>
<dbReference type="Pfam" id="PF00100">
    <property type="entry name" value="Zona_pellucida"/>
    <property type="match status" value="1"/>
</dbReference>
<feature type="signal peptide" evidence="1">
    <location>
        <begin position="1"/>
        <end position="16"/>
    </location>
</feature>
<evidence type="ECO:0000313" key="4">
    <source>
        <dbReference type="Proteomes" id="UP001158576"/>
    </source>
</evidence>
<evidence type="ECO:0000259" key="2">
    <source>
        <dbReference type="Pfam" id="PF00100"/>
    </source>
</evidence>
<evidence type="ECO:0000313" key="3">
    <source>
        <dbReference type="EMBL" id="CAG5084746.1"/>
    </source>
</evidence>
<feature type="chain" id="PRO_5046103266" evidence="1">
    <location>
        <begin position="17"/>
        <end position="329"/>
    </location>
</feature>
<keyword evidence="4" id="KW-1185">Reference proteome</keyword>
<proteinExistence type="predicted"/>
<keyword evidence="1" id="KW-0732">Signal</keyword>
<protein>
    <submittedName>
        <fullName evidence="3">Oidioi.mRNA.OKI2018_I69.PAR.g10726.t1.cds</fullName>
    </submittedName>
</protein>
<reference evidence="3 4" key="1">
    <citation type="submission" date="2021-04" db="EMBL/GenBank/DDBJ databases">
        <authorList>
            <person name="Bliznina A."/>
        </authorList>
    </citation>
    <scope>NUCLEOTIDE SEQUENCE [LARGE SCALE GENOMIC DNA]</scope>
</reference>
<dbReference type="EMBL" id="OU015568">
    <property type="protein sequence ID" value="CAG5084746.1"/>
    <property type="molecule type" value="Genomic_DNA"/>
</dbReference>
<accession>A0ABN7RW49</accession>